<organism evidence="1">
    <name type="scientific">Candidatus Methanophagaceae archaeon ANME-1 ERB6</name>
    <dbReference type="NCBI Taxonomy" id="2759912"/>
    <lineage>
        <taxon>Archaea</taxon>
        <taxon>Methanobacteriati</taxon>
        <taxon>Methanobacteriota</taxon>
        <taxon>Stenosarchaea group</taxon>
        <taxon>Methanomicrobia</taxon>
        <taxon>Candidatus Methanophagales</taxon>
        <taxon>Candidatus Methanophagaceae</taxon>
    </lineage>
</organism>
<gene>
    <name evidence="1" type="ORF">MDNCFBIC_00027</name>
</gene>
<evidence type="ECO:0008006" key="2">
    <source>
        <dbReference type="Google" id="ProtNLM"/>
    </source>
</evidence>
<dbReference type="AlphaFoldDB" id="A0A7G9YVX3"/>
<evidence type="ECO:0000313" key="1">
    <source>
        <dbReference type="EMBL" id="QNO52157.1"/>
    </source>
</evidence>
<proteinExistence type="predicted"/>
<dbReference type="EMBL" id="MT631502">
    <property type="protein sequence ID" value="QNO52157.1"/>
    <property type="molecule type" value="Genomic_DNA"/>
</dbReference>
<name>A0A7G9YVX3_9EURY</name>
<sequence length="166" mass="18718">MNTLLKVTPEQVESLIGTPERAVDLVRDLLWAEAVRQGVNPLRISVSDKIYSKDGGVDGTTIEISPKKEGLLFQGVTYYQIKWGKTFDPRKGTKVRKELLTKNNNLRAKLKALAKKKGTYVLVWFGGSFVGNENETCIEIIKNIFNKGYSKVKVFVIDPIFRTLIL</sequence>
<reference evidence="1" key="1">
    <citation type="submission" date="2020-06" db="EMBL/GenBank/DDBJ databases">
        <title>Unique genomic features of the anaerobic methanotrophic archaea.</title>
        <authorList>
            <person name="Chadwick G.L."/>
            <person name="Skennerton C.T."/>
            <person name="Laso-Perez R."/>
            <person name="Leu A.O."/>
            <person name="Speth D.R."/>
            <person name="Yu H."/>
            <person name="Morgan-Lang C."/>
            <person name="Hatzenpichler R."/>
            <person name="Goudeau D."/>
            <person name="Malmstrom R."/>
            <person name="Brazelton W.J."/>
            <person name="Woyke T."/>
            <person name="Hallam S.J."/>
            <person name="Tyson G.W."/>
            <person name="Wegener G."/>
            <person name="Boetius A."/>
            <person name="Orphan V."/>
        </authorList>
    </citation>
    <scope>NUCLEOTIDE SEQUENCE</scope>
</reference>
<accession>A0A7G9YVX3</accession>
<protein>
    <recommendedName>
        <fullName evidence="2">Restriction endonuclease type IV Mrr domain-containing protein</fullName>
    </recommendedName>
</protein>